<proteinExistence type="predicted"/>
<comment type="caution">
    <text evidence="1">The sequence shown here is derived from an EMBL/GenBank/DDBJ whole genome shotgun (WGS) entry which is preliminary data.</text>
</comment>
<sequence>MVSKKHHSDGKRRLFHAITSKIPHYMPTMQTKLDTDSSKIGESDHFETKADLDQKKLFSIKDHDYETCPKADTGKEINMHLNFEVLPQNSNRNIDTPLKEDKVLTSYRANSNPITQGSGTGNFSYIESVRRAPSKRHNNYPSGSNAITPTYPFRSNATILVNTESKGISKFGFSPAESSANSDVSFAAKTDSMILNESFKGDINEYDYETFRTKHPLRLSKVKAFEQSELTSKSLFSVIESKLRINQLTEDEIVLQIPNVSIDDTRKLLSDETVEDRICERRANKGRIKKVPFDQPQLNGVDKRLYMMNNVLSSLTNEEIVSRKLEKSGLPTIFQQNGEFLKHLDSEEVNIWNSMNAEFELTMKQQREEYLFHMHERESLIDNETLHVLKCAMKHRKKEQFQDKNLEQTLSTRICKRLRDDLKNKVSN</sequence>
<dbReference type="Proteomes" id="UP000307173">
    <property type="component" value="Unassembled WGS sequence"/>
</dbReference>
<reference evidence="1 2" key="1">
    <citation type="journal article" date="2019" name="Front. Genet.">
        <title>Whole-Genome Sequencing of the Opportunistic Yeast Pathogen Candida inconspicua Uncovers Its Hybrid Origin.</title>
        <authorList>
            <person name="Mixao V."/>
            <person name="Hansen A.P."/>
            <person name="Saus E."/>
            <person name="Boekhout T."/>
            <person name="Lass-Florl C."/>
            <person name="Gabaldon T."/>
        </authorList>
    </citation>
    <scope>NUCLEOTIDE SEQUENCE [LARGE SCALE GENOMIC DNA]</scope>
    <source>
        <strain evidence="1 2">CBS 180</strain>
    </source>
</reference>
<evidence type="ECO:0000313" key="1">
    <source>
        <dbReference type="EMBL" id="TID29650.1"/>
    </source>
</evidence>
<organism evidence="1 2">
    <name type="scientific">Pichia inconspicua</name>
    <dbReference type="NCBI Taxonomy" id="52247"/>
    <lineage>
        <taxon>Eukaryota</taxon>
        <taxon>Fungi</taxon>
        <taxon>Dikarya</taxon>
        <taxon>Ascomycota</taxon>
        <taxon>Saccharomycotina</taxon>
        <taxon>Pichiomycetes</taxon>
        <taxon>Pichiales</taxon>
        <taxon>Pichiaceae</taxon>
        <taxon>Pichia</taxon>
    </lineage>
</organism>
<gene>
    <name evidence="1" type="ORF">CANINC_001769</name>
</gene>
<evidence type="ECO:0000313" key="2">
    <source>
        <dbReference type="Proteomes" id="UP000307173"/>
    </source>
</evidence>
<dbReference type="AlphaFoldDB" id="A0A4V4NFV8"/>
<keyword evidence="2" id="KW-1185">Reference proteome</keyword>
<accession>A0A4V4NFV8</accession>
<name>A0A4V4NFV8_9ASCO</name>
<protein>
    <submittedName>
        <fullName evidence="1">Uncharacterized protein</fullName>
    </submittedName>
</protein>
<dbReference type="OrthoDB" id="3994162at2759"/>
<dbReference type="EMBL" id="SELW01000280">
    <property type="protein sequence ID" value="TID29650.1"/>
    <property type="molecule type" value="Genomic_DNA"/>
</dbReference>